<gene>
    <name evidence="2" type="ORF">K3181_00740</name>
</gene>
<feature type="transmembrane region" description="Helical" evidence="1">
    <location>
        <begin position="6"/>
        <end position="24"/>
    </location>
</feature>
<keyword evidence="1" id="KW-0812">Transmembrane</keyword>
<sequence length="99" mass="10219">MIDDPVTLSAAYASGSVAISWAMARFSPTIGPRFRHVLAGGGPLAVVFAFLVEGHQSVTLHGMDLLAGGGLVGLGIASSVAVSKIGPARHDKRLRLGRR</sequence>
<keyword evidence="3" id="KW-1185">Reference proteome</keyword>
<reference evidence="2 3" key="1">
    <citation type="submission" date="2021-08" db="EMBL/GenBank/DDBJ databases">
        <title>Comparative Genomics Analysis of the Genus Qipengyuania Reveals Extensive Genetic Diversity and Metabolic Versatility, Including the Description of Fifteen Novel Species.</title>
        <authorList>
            <person name="Liu Y."/>
        </authorList>
    </citation>
    <scope>NUCLEOTIDE SEQUENCE [LARGE SCALE GENOMIC DNA]</scope>
    <source>
        <strain evidence="2 3">YG27</strain>
    </source>
</reference>
<dbReference type="RefSeq" id="WP_221599896.1">
    <property type="nucleotide sequence ID" value="NZ_JAIGNU010000001.1"/>
</dbReference>
<dbReference type="Proteomes" id="UP000782554">
    <property type="component" value="Unassembled WGS sequence"/>
</dbReference>
<dbReference type="EMBL" id="JAIGNU010000001">
    <property type="protein sequence ID" value="MBX7499966.1"/>
    <property type="molecule type" value="Genomic_DNA"/>
</dbReference>
<evidence type="ECO:0008006" key="4">
    <source>
        <dbReference type="Google" id="ProtNLM"/>
    </source>
</evidence>
<keyword evidence="1" id="KW-0472">Membrane</keyword>
<protein>
    <recommendedName>
        <fullName evidence="4">EamA domain-containing protein</fullName>
    </recommendedName>
</protein>
<comment type="caution">
    <text evidence="2">The sequence shown here is derived from an EMBL/GenBank/DDBJ whole genome shotgun (WGS) entry which is preliminary data.</text>
</comment>
<keyword evidence="1" id="KW-1133">Transmembrane helix</keyword>
<proteinExistence type="predicted"/>
<name>A0ABS7JQS6_9SPHN</name>
<evidence type="ECO:0000313" key="3">
    <source>
        <dbReference type="Proteomes" id="UP000782554"/>
    </source>
</evidence>
<accession>A0ABS7JQS6</accession>
<feature type="transmembrane region" description="Helical" evidence="1">
    <location>
        <begin position="36"/>
        <end position="53"/>
    </location>
</feature>
<evidence type="ECO:0000256" key="1">
    <source>
        <dbReference type="SAM" id="Phobius"/>
    </source>
</evidence>
<organism evidence="2 3">
    <name type="scientific">Qipengyuania mesophila</name>
    <dbReference type="NCBI Taxonomy" id="2867246"/>
    <lineage>
        <taxon>Bacteria</taxon>
        <taxon>Pseudomonadati</taxon>
        <taxon>Pseudomonadota</taxon>
        <taxon>Alphaproteobacteria</taxon>
        <taxon>Sphingomonadales</taxon>
        <taxon>Erythrobacteraceae</taxon>
        <taxon>Qipengyuania</taxon>
    </lineage>
</organism>
<feature type="transmembrane region" description="Helical" evidence="1">
    <location>
        <begin position="65"/>
        <end position="86"/>
    </location>
</feature>
<evidence type="ECO:0000313" key="2">
    <source>
        <dbReference type="EMBL" id="MBX7499966.1"/>
    </source>
</evidence>